<comment type="caution">
    <text evidence="1">The sequence shown here is derived from an EMBL/GenBank/DDBJ whole genome shotgun (WGS) entry which is preliminary data.</text>
</comment>
<dbReference type="Pfam" id="PF02566">
    <property type="entry name" value="OsmC"/>
    <property type="match status" value="1"/>
</dbReference>
<reference evidence="1" key="2">
    <citation type="submission" date="2020-09" db="EMBL/GenBank/DDBJ databases">
        <authorList>
            <person name="Sun Q."/>
            <person name="Zhou Y."/>
        </authorList>
    </citation>
    <scope>NUCLEOTIDE SEQUENCE</scope>
    <source>
        <strain evidence="1">CGMCC 1.15880</strain>
    </source>
</reference>
<organism evidence="1 2">
    <name type="scientific">Neptunicoccus cionae</name>
    <dbReference type="NCBI Taxonomy" id="2035344"/>
    <lineage>
        <taxon>Bacteria</taxon>
        <taxon>Pseudomonadati</taxon>
        <taxon>Pseudomonadota</taxon>
        <taxon>Alphaproteobacteria</taxon>
        <taxon>Rhodobacterales</taxon>
        <taxon>Paracoccaceae</taxon>
        <taxon>Neptunicoccus</taxon>
    </lineage>
</organism>
<reference evidence="1" key="1">
    <citation type="journal article" date="2014" name="Int. J. Syst. Evol. Microbiol.">
        <title>Complete genome sequence of Corynebacterium casei LMG S-19264T (=DSM 44701T), isolated from a smear-ripened cheese.</title>
        <authorList>
            <consortium name="US DOE Joint Genome Institute (JGI-PGF)"/>
            <person name="Walter F."/>
            <person name="Albersmeier A."/>
            <person name="Kalinowski J."/>
            <person name="Ruckert C."/>
        </authorList>
    </citation>
    <scope>NUCLEOTIDE SEQUENCE</scope>
    <source>
        <strain evidence="1">CGMCC 1.15880</strain>
    </source>
</reference>
<name>A0A916VRY7_9RHOB</name>
<dbReference type="InterPro" id="IPR036102">
    <property type="entry name" value="OsmC/Ohrsf"/>
</dbReference>
<dbReference type="InterPro" id="IPR015946">
    <property type="entry name" value="KH_dom-like_a/b"/>
</dbReference>
<dbReference type="EMBL" id="BMKA01000004">
    <property type="protein sequence ID" value="GGA26191.1"/>
    <property type="molecule type" value="Genomic_DNA"/>
</dbReference>
<dbReference type="SUPFAM" id="SSF82784">
    <property type="entry name" value="OsmC-like"/>
    <property type="match status" value="1"/>
</dbReference>
<protein>
    <submittedName>
        <fullName evidence="1">Uncharacterized protein</fullName>
    </submittedName>
</protein>
<sequence length="134" mass="14211">MALKLKPKPFGPVFVIFEGSDNFLYAYGDPANATPHPPVNSPVDTMLASLGSCIVKSVQWAADQQKVTPQPFQVKVDGLKSTDLPGRVESVTITVVGSIVEDAELAEKIVKQAKSVCTVSNSLTTKVEIVIAVG</sequence>
<dbReference type="AlphaFoldDB" id="A0A916VRY7"/>
<dbReference type="InterPro" id="IPR003718">
    <property type="entry name" value="OsmC/Ohr_fam"/>
</dbReference>
<keyword evidence="2" id="KW-1185">Reference proteome</keyword>
<gene>
    <name evidence="1" type="ORF">GCM10011498_28910</name>
</gene>
<dbReference type="Gene3D" id="3.30.300.20">
    <property type="match status" value="1"/>
</dbReference>
<evidence type="ECO:0000313" key="2">
    <source>
        <dbReference type="Proteomes" id="UP000628017"/>
    </source>
</evidence>
<proteinExistence type="predicted"/>
<evidence type="ECO:0000313" key="1">
    <source>
        <dbReference type="EMBL" id="GGA26191.1"/>
    </source>
</evidence>
<accession>A0A916VRY7</accession>
<dbReference type="Proteomes" id="UP000628017">
    <property type="component" value="Unassembled WGS sequence"/>
</dbReference>
<dbReference type="RefSeq" id="WP_188676818.1">
    <property type="nucleotide sequence ID" value="NZ_BMKA01000004.1"/>
</dbReference>